<dbReference type="EMBL" id="JBHTKA010000001">
    <property type="protein sequence ID" value="MFD0999412.1"/>
    <property type="molecule type" value="Genomic_DNA"/>
</dbReference>
<dbReference type="Proteomes" id="UP001597112">
    <property type="component" value="Unassembled WGS sequence"/>
</dbReference>
<proteinExistence type="predicted"/>
<evidence type="ECO:0000313" key="3">
    <source>
        <dbReference type="Proteomes" id="UP001597112"/>
    </source>
</evidence>
<reference evidence="3" key="1">
    <citation type="journal article" date="2019" name="Int. J. Syst. Evol. Microbiol.">
        <title>The Global Catalogue of Microorganisms (GCM) 10K type strain sequencing project: providing services to taxonomists for standard genome sequencing and annotation.</title>
        <authorList>
            <consortium name="The Broad Institute Genomics Platform"/>
            <consortium name="The Broad Institute Genome Sequencing Center for Infectious Disease"/>
            <person name="Wu L."/>
            <person name="Ma J."/>
        </authorList>
    </citation>
    <scope>NUCLEOTIDE SEQUENCE [LARGE SCALE GENOMIC DNA]</scope>
    <source>
        <strain evidence="3">CCUG 58938</strain>
    </source>
</reference>
<evidence type="ECO:0000259" key="1">
    <source>
        <dbReference type="Pfam" id="PF14905"/>
    </source>
</evidence>
<comment type="caution">
    <text evidence="2">The sequence shown here is derived from an EMBL/GenBank/DDBJ whole genome shotgun (WGS) entry which is preliminary data.</text>
</comment>
<gene>
    <name evidence="2" type="ORF">ACFQ21_08845</name>
</gene>
<name>A0ABW3K014_9BACT</name>
<accession>A0ABW3K014</accession>
<keyword evidence="3" id="KW-1185">Reference proteome</keyword>
<feature type="domain" description="Outer membrane protein beta-barrel" evidence="1">
    <location>
        <begin position="383"/>
        <end position="781"/>
    </location>
</feature>
<protein>
    <submittedName>
        <fullName evidence="2">Outer membrane beta-barrel protein</fullName>
    </submittedName>
</protein>
<sequence>MNLANVYQPFRKKVQQIFGLVPVLLSLAGYAQDLHSVSGKVLSRDGEVLMGNVVALSVKDSSFLKGNSFLDGDFELAGLDRREVLLKLTSLQFKDTVFRVVFNEKQSVQLGVIVVNDGMRVLDAVEIVGEVPLFSARPDGVLQVNVANTVLATSSSVNEILTRTPQVTIDDDGISVFGKGQAIIYLNGKRITNERLAAISASQVKSIEVISNPSAIYDAEGKAVINIITKDNLQDGYRISAQQQVTWSDMAGIASSSILNFNYKRRKVDVSGNYDLRLGNDAELLYTSRVRPAQEDYLHSDLIWDFQRDFRNVSKYSLGASYDLNGKGYASVEYNGSYERTDDLTRNRNHIVTLDEDGLYTSRVSRDGLIRNNSVTVNLFTIMDSLGSSFFIGGQLSKYTATLLDNIDEDNVVNNEEVSRLLKSNQNSDITIINPQTDFVKVYTGGNRLSIGAKLSYAKIESHLRFYRANNENEYEFDPVRSNDFEYEETVPAAYVQYDGLLGKTISYGLGLRSEWTRYTLNTTVQDNGMFRSSYINVFPNAQMSIALDKVKLRAAYTSRITRPSYQSLSPSLIYQDAFTSIEGNPELRPEKTHAFEMGAALHAFDFKVGYNYTIDPMSGAALRGDNDKSYVLKNLNFRSGHLYFATLSASFSTSWLTSTNTVSVSYNKLTDDQYGYKQVGVRPQIYIYSSNKINVGNIVTVNLIGWYLGEKYYSLRYNKSRSIVAVGVEREFLHKAIKCTLTANDIFHTNHAAGTYDVGETFVTYNRLYNLNYYRFALTYTFGQLKKIQYKSKSTGEAENSRVR</sequence>
<dbReference type="Pfam" id="PF14905">
    <property type="entry name" value="OMP_b-brl_3"/>
    <property type="match status" value="1"/>
</dbReference>
<dbReference type="InterPro" id="IPR041700">
    <property type="entry name" value="OMP_b-brl_3"/>
</dbReference>
<dbReference type="RefSeq" id="WP_377577812.1">
    <property type="nucleotide sequence ID" value="NZ_JBHTKA010000001.1"/>
</dbReference>
<dbReference type="PANTHER" id="PTHR40980:SF4">
    <property type="entry name" value="TONB-DEPENDENT RECEPTOR-LIKE BETA-BARREL DOMAIN-CONTAINING PROTEIN"/>
    <property type="match status" value="1"/>
</dbReference>
<dbReference type="PANTHER" id="PTHR40980">
    <property type="entry name" value="PLUG DOMAIN-CONTAINING PROTEIN"/>
    <property type="match status" value="1"/>
</dbReference>
<dbReference type="SUPFAM" id="SSF56935">
    <property type="entry name" value="Porins"/>
    <property type="match status" value="1"/>
</dbReference>
<organism evidence="2 3">
    <name type="scientific">Ohtaekwangia kribbensis</name>
    <dbReference type="NCBI Taxonomy" id="688913"/>
    <lineage>
        <taxon>Bacteria</taxon>
        <taxon>Pseudomonadati</taxon>
        <taxon>Bacteroidota</taxon>
        <taxon>Cytophagia</taxon>
        <taxon>Cytophagales</taxon>
        <taxon>Fulvivirgaceae</taxon>
        <taxon>Ohtaekwangia</taxon>
    </lineage>
</organism>
<evidence type="ECO:0000313" key="2">
    <source>
        <dbReference type="EMBL" id="MFD0999412.1"/>
    </source>
</evidence>